<accession>A0A7U2CYU7</accession>
<feature type="transmembrane region" description="Helical" evidence="1">
    <location>
        <begin position="30"/>
        <end position="48"/>
    </location>
</feature>
<gene>
    <name evidence="2" type="ORF">JL596_00290</name>
</gene>
<organism evidence="2">
    <name type="scientific">Escherichia coli</name>
    <dbReference type="NCBI Taxonomy" id="562"/>
    <lineage>
        <taxon>Bacteria</taxon>
        <taxon>Pseudomonadati</taxon>
        <taxon>Pseudomonadota</taxon>
        <taxon>Gammaproteobacteria</taxon>
        <taxon>Enterobacterales</taxon>
        <taxon>Enterobacteriaceae</taxon>
        <taxon>Escherichia</taxon>
    </lineage>
</organism>
<reference evidence="2" key="1">
    <citation type="submission" date="2021-01" db="EMBL/GenBank/DDBJ databases">
        <title>blaOXA-48-like genome architecture among carbapenemase-producing Escherichia coli and Klebsiella pneumoniae in the Netherlands.</title>
        <authorList>
            <person name="Hendrickx A.P."/>
            <person name="Landman F."/>
            <person name="de Haan A."/>
            <person name="Witteveen S."/>
            <person name="van Santen-Verheuvel M."/>
            <person name="Schouls L.M."/>
        </authorList>
    </citation>
    <scope>NUCLEOTIDE SEQUENCE</scope>
    <source>
        <strain evidence="2">RIVM_C018603</strain>
        <plasmid evidence="2">pRIVM_C018603_6</plasmid>
    </source>
</reference>
<proteinExistence type="predicted"/>
<feature type="transmembrane region" description="Helical" evidence="1">
    <location>
        <begin position="60"/>
        <end position="83"/>
    </location>
</feature>
<dbReference type="EMBL" id="CP068837">
    <property type="protein sequence ID" value="QRC55194.1"/>
    <property type="molecule type" value="Genomic_DNA"/>
</dbReference>
<keyword evidence="1" id="KW-1133">Transmembrane helix</keyword>
<sequence>MHTTNAIILCLVSYPCIVAWVIYKNRFVDYLFLTLLACLGSIFSVVLYKQPDYSLTIYQAVAVGYAAVIMPTVLVLSVVNIFMGKAEKRANEYTGCTGKYVS</sequence>
<keyword evidence="1" id="KW-0812">Transmembrane</keyword>
<feature type="transmembrane region" description="Helical" evidence="1">
    <location>
        <begin position="6"/>
        <end position="23"/>
    </location>
</feature>
<keyword evidence="2" id="KW-0614">Plasmid</keyword>
<name>A0A7U2CYU7_ECOLX</name>
<geneLocation type="plasmid" evidence="2">
    <name>pRIVM_C018603_6</name>
</geneLocation>
<protein>
    <submittedName>
        <fullName evidence="2">Uncharacterized protein</fullName>
    </submittedName>
</protein>
<keyword evidence="1" id="KW-0472">Membrane</keyword>
<dbReference type="AlphaFoldDB" id="A0A7U2CYU7"/>
<evidence type="ECO:0000256" key="1">
    <source>
        <dbReference type="SAM" id="Phobius"/>
    </source>
</evidence>
<evidence type="ECO:0000313" key="2">
    <source>
        <dbReference type="EMBL" id="QRC55194.1"/>
    </source>
</evidence>